<dbReference type="EMBL" id="LAZR01041620">
    <property type="protein sequence ID" value="KKL11519.1"/>
    <property type="molecule type" value="Genomic_DNA"/>
</dbReference>
<organism evidence="1">
    <name type="scientific">marine sediment metagenome</name>
    <dbReference type="NCBI Taxonomy" id="412755"/>
    <lineage>
        <taxon>unclassified sequences</taxon>
        <taxon>metagenomes</taxon>
        <taxon>ecological metagenomes</taxon>
    </lineage>
</organism>
<comment type="caution">
    <text evidence="1">The sequence shown here is derived from an EMBL/GenBank/DDBJ whole genome shotgun (WGS) entry which is preliminary data.</text>
</comment>
<evidence type="ECO:0000313" key="1">
    <source>
        <dbReference type="EMBL" id="KKL11519.1"/>
    </source>
</evidence>
<name>A0A0F9APJ0_9ZZZZ</name>
<accession>A0A0F9APJ0</accession>
<sequence length="233" mass="26034">FKRAVALVQYTWKCYAAGADMGGGMKLKRPTGAYARSIKTRFYAPFNYEVFSTSKVAKYLEEGTKEVDMKKTHPFGKRSRVTKDGKGYLIIPFRHGAPGSVYYPPLPQQLYQRIRAIAKQADFKLASRAQGRKYSPNYKGEMIPRAKYNRGTPIRGLGDENLEGLMVVNIAAGPTEKRSAAVTFRVISENSPAFKWIRPAMPGMHITKHVVENTQDAVKDLITIGLKKDLGIA</sequence>
<dbReference type="AlphaFoldDB" id="A0A0F9APJ0"/>
<protein>
    <submittedName>
        <fullName evidence="1">Uncharacterized protein</fullName>
    </submittedName>
</protein>
<reference evidence="1" key="1">
    <citation type="journal article" date="2015" name="Nature">
        <title>Complex archaea that bridge the gap between prokaryotes and eukaryotes.</title>
        <authorList>
            <person name="Spang A."/>
            <person name="Saw J.H."/>
            <person name="Jorgensen S.L."/>
            <person name="Zaremba-Niedzwiedzka K."/>
            <person name="Martijn J."/>
            <person name="Lind A.E."/>
            <person name="van Eijk R."/>
            <person name="Schleper C."/>
            <person name="Guy L."/>
            <person name="Ettema T.J."/>
        </authorList>
    </citation>
    <scope>NUCLEOTIDE SEQUENCE</scope>
</reference>
<proteinExistence type="predicted"/>
<gene>
    <name evidence="1" type="ORF">LCGC14_2545000</name>
</gene>
<feature type="non-terminal residue" evidence="1">
    <location>
        <position position="1"/>
    </location>
</feature>